<gene>
    <name evidence="2" type="ordered locus">NFA_40160</name>
</gene>
<name>Q5YSH7_NOCFA</name>
<evidence type="ECO:0000313" key="3">
    <source>
        <dbReference type="Proteomes" id="UP000006820"/>
    </source>
</evidence>
<dbReference type="HOGENOM" id="CLU_1823353_0_0_11"/>
<sequence length="141" mass="15294">MTARRLLVTGSRNWTDRQIIRDALARAWRDLQPGPIVLVHGAARGADTIAADIWTGGGLPTEPHPAKWDQPCGPTCTHRRQRDSRVYHTCAGGIRNQLMVDLGADLCLAFPVGDQWSGTRDCMKRAGAAGIAVRVGVSARK</sequence>
<proteinExistence type="predicted"/>
<reference evidence="2 3" key="1">
    <citation type="journal article" date="2004" name="Proc. Natl. Acad. Sci. U.S.A.">
        <title>The complete genomic sequence of Nocardia farcinica IFM 10152.</title>
        <authorList>
            <person name="Ishikawa J."/>
            <person name="Yamashita A."/>
            <person name="Mikami Y."/>
            <person name="Hoshino Y."/>
            <person name="Kurita H."/>
            <person name="Hotta K."/>
            <person name="Shiba T."/>
            <person name="Hattori M."/>
        </authorList>
    </citation>
    <scope>NUCLEOTIDE SEQUENCE [LARGE SCALE GENOMIC DNA]</scope>
    <source>
        <strain evidence="2 3">IFM 10152</strain>
    </source>
</reference>
<feature type="domain" description="YspA cpYpsA-related SLOG" evidence="1">
    <location>
        <begin position="5"/>
        <end position="69"/>
    </location>
</feature>
<evidence type="ECO:0000259" key="1">
    <source>
        <dbReference type="Pfam" id="PF10686"/>
    </source>
</evidence>
<dbReference type="RefSeq" id="WP_011210549.1">
    <property type="nucleotide sequence ID" value="NC_006361.1"/>
</dbReference>
<organism evidence="2 3">
    <name type="scientific">Nocardia farcinica (strain IFM 10152)</name>
    <dbReference type="NCBI Taxonomy" id="247156"/>
    <lineage>
        <taxon>Bacteria</taxon>
        <taxon>Bacillati</taxon>
        <taxon>Actinomycetota</taxon>
        <taxon>Actinomycetes</taxon>
        <taxon>Mycobacteriales</taxon>
        <taxon>Nocardiaceae</taxon>
        <taxon>Nocardia</taxon>
    </lineage>
</organism>
<dbReference type="EMBL" id="AP006618">
    <property type="protein sequence ID" value="BAD58864.1"/>
    <property type="molecule type" value="Genomic_DNA"/>
</dbReference>
<dbReference type="Pfam" id="PF10686">
    <property type="entry name" value="YAcAr"/>
    <property type="match status" value="1"/>
</dbReference>
<dbReference type="STRING" id="247156.NFA_40160"/>
<dbReference type="OrthoDB" id="572639at2"/>
<dbReference type="eggNOG" id="ENOG5031R7S">
    <property type="taxonomic scope" value="Bacteria"/>
</dbReference>
<keyword evidence="3" id="KW-1185">Reference proteome</keyword>
<dbReference type="GeneID" id="61136586"/>
<dbReference type="AlphaFoldDB" id="Q5YSH7"/>
<dbReference type="InterPro" id="IPR019627">
    <property type="entry name" value="YAcAr"/>
</dbReference>
<protein>
    <recommendedName>
        <fullName evidence="1">YspA cpYpsA-related SLOG domain-containing protein</fullName>
    </recommendedName>
</protein>
<evidence type="ECO:0000313" key="2">
    <source>
        <dbReference type="EMBL" id="BAD58864.1"/>
    </source>
</evidence>
<accession>Q5YSH7</accession>
<dbReference type="KEGG" id="nfa:NFA_40160"/>
<dbReference type="Proteomes" id="UP000006820">
    <property type="component" value="Chromosome"/>
</dbReference>